<comment type="caution">
    <text evidence="1">The sequence shown here is derived from an EMBL/GenBank/DDBJ whole genome shotgun (WGS) entry which is preliminary data.</text>
</comment>
<organism evidence="1 2">
    <name type="scientific">Pistacia atlantica</name>
    <dbReference type="NCBI Taxonomy" id="434234"/>
    <lineage>
        <taxon>Eukaryota</taxon>
        <taxon>Viridiplantae</taxon>
        <taxon>Streptophyta</taxon>
        <taxon>Embryophyta</taxon>
        <taxon>Tracheophyta</taxon>
        <taxon>Spermatophyta</taxon>
        <taxon>Magnoliopsida</taxon>
        <taxon>eudicotyledons</taxon>
        <taxon>Gunneridae</taxon>
        <taxon>Pentapetalae</taxon>
        <taxon>rosids</taxon>
        <taxon>malvids</taxon>
        <taxon>Sapindales</taxon>
        <taxon>Anacardiaceae</taxon>
        <taxon>Pistacia</taxon>
    </lineage>
</organism>
<gene>
    <name evidence="1" type="ORF">Patl1_00331</name>
</gene>
<dbReference type="Proteomes" id="UP001164250">
    <property type="component" value="Chromosome 1"/>
</dbReference>
<sequence length="40" mass="4813">MPCSLRSISQPINRWRPCSLRSISQPINRWRKQRTFSDPL</sequence>
<evidence type="ECO:0000313" key="1">
    <source>
        <dbReference type="EMBL" id="KAJ0113536.1"/>
    </source>
</evidence>
<name>A0ACC1CD47_9ROSI</name>
<accession>A0ACC1CD47</accession>
<proteinExistence type="predicted"/>
<protein>
    <submittedName>
        <fullName evidence="1">Uncharacterized protein</fullName>
    </submittedName>
</protein>
<evidence type="ECO:0000313" key="2">
    <source>
        <dbReference type="Proteomes" id="UP001164250"/>
    </source>
</evidence>
<keyword evidence="2" id="KW-1185">Reference proteome</keyword>
<reference evidence="2" key="1">
    <citation type="journal article" date="2023" name="G3 (Bethesda)">
        <title>Genome assembly and association tests identify interacting loci associated with vigor, precocity, and sex in interspecific pistachio rootstocks.</title>
        <authorList>
            <person name="Palmer W."/>
            <person name="Jacygrad E."/>
            <person name="Sagayaradj S."/>
            <person name="Cavanaugh K."/>
            <person name="Han R."/>
            <person name="Bertier L."/>
            <person name="Beede B."/>
            <person name="Kafkas S."/>
            <person name="Golino D."/>
            <person name="Preece J."/>
            <person name="Michelmore R."/>
        </authorList>
    </citation>
    <scope>NUCLEOTIDE SEQUENCE [LARGE SCALE GENOMIC DNA]</scope>
</reference>
<dbReference type="EMBL" id="CM047897">
    <property type="protein sequence ID" value="KAJ0113536.1"/>
    <property type="molecule type" value="Genomic_DNA"/>
</dbReference>